<dbReference type="PANTHER" id="PTHR43098">
    <property type="entry name" value="L-ORNITHINE N(5)-MONOOXYGENASE-RELATED"/>
    <property type="match status" value="1"/>
</dbReference>
<reference evidence="8 9" key="1">
    <citation type="journal article" date="2014" name="Int. J. Syst. Evol. Microbiol.">
        <title>Complete genome sequence of Corynebacterium casei LMG S-19264T (=DSM 44701T), isolated from a smear-ripened cheese.</title>
        <authorList>
            <consortium name="US DOE Joint Genome Institute (JGI-PGF)"/>
            <person name="Walter F."/>
            <person name="Albersmeier A."/>
            <person name="Kalinowski J."/>
            <person name="Ruckert C."/>
        </authorList>
    </citation>
    <scope>NUCLEOTIDE SEQUENCE [LARGE SCALE GENOMIC DNA]</scope>
    <source>
        <strain evidence="8 9">CGMCC 1.16330</strain>
    </source>
</reference>
<dbReference type="Gene3D" id="3.50.50.60">
    <property type="entry name" value="FAD/NAD(P)-binding domain"/>
    <property type="match status" value="3"/>
</dbReference>
<protein>
    <submittedName>
        <fullName evidence="8">Cyclohexanone monooxygenase</fullName>
    </submittedName>
</protein>
<keyword evidence="9" id="KW-1185">Reference proteome</keyword>
<keyword evidence="4" id="KW-0274">FAD</keyword>
<keyword evidence="5" id="KW-0521">NADP</keyword>
<dbReference type="Proteomes" id="UP000597507">
    <property type="component" value="Unassembled WGS sequence"/>
</dbReference>
<keyword evidence="3" id="KW-0285">Flavoprotein</keyword>
<accession>A0A8J2ZAN6</accession>
<dbReference type="RefSeq" id="WP_188899548.1">
    <property type="nucleotide sequence ID" value="NZ_BMKS01000004.1"/>
</dbReference>
<evidence type="ECO:0000256" key="6">
    <source>
        <dbReference type="ARBA" id="ARBA00023002"/>
    </source>
</evidence>
<dbReference type="GO" id="GO:0050661">
    <property type="term" value="F:NADP binding"/>
    <property type="evidence" value="ECO:0007669"/>
    <property type="project" value="InterPro"/>
</dbReference>
<gene>
    <name evidence="8" type="ORF">GCM10010964_16620</name>
</gene>
<dbReference type="EMBL" id="BMKS01000004">
    <property type="protein sequence ID" value="GGG29439.1"/>
    <property type="molecule type" value="Genomic_DNA"/>
</dbReference>
<evidence type="ECO:0000256" key="2">
    <source>
        <dbReference type="ARBA" id="ARBA00010139"/>
    </source>
</evidence>
<evidence type="ECO:0000256" key="1">
    <source>
        <dbReference type="ARBA" id="ARBA00001974"/>
    </source>
</evidence>
<comment type="caution">
    <text evidence="8">The sequence shown here is derived from an EMBL/GenBank/DDBJ whole genome shotgun (WGS) entry which is preliminary data.</text>
</comment>
<keyword evidence="6" id="KW-0560">Oxidoreductase</keyword>
<keyword evidence="7 8" id="KW-0503">Monooxygenase</keyword>
<evidence type="ECO:0000313" key="8">
    <source>
        <dbReference type="EMBL" id="GGG29439.1"/>
    </source>
</evidence>
<dbReference type="InterPro" id="IPR020946">
    <property type="entry name" value="Flavin_mOase-like"/>
</dbReference>
<dbReference type="SUPFAM" id="SSF51905">
    <property type="entry name" value="FAD/NAD(P)-binding domain"/>
    <property type="match status" value="2"/>
</dbReference>
<dbReference type="PANTHER" id="PTHR43098:SF3">
    <property type="entry name" value="L-ORNITHINE N(5)-MONOOXYGENASE-RELATED"/>
    <property type="match status" value="1"/>
</dbReference>
<evidence type="ECO:0000256" key="5">
    <source>
        <dbReference type="ARBA" id="ARBA00022857"/>
    </source>
</evidence>
<evidence type="ECO:0000256" key="4">
    <source>
        <dbReference type="ARBA" id="ARBA00022827"/>
    </source>
</evidence>
<dbReference type="GO" id="GO:0004499">
    <property type="term" value="F:N,N-dimethylaniline monooxygenase activity"/>
    <property type="evidence" value="ECO:0007669"/>
    <property type="project" value="InterPro"/>
</dbReference>
<dbReference type="InterPro" id="IPR036188">
    <property type="entry name" value="FAD/NAD-bd_sf"/>
</dbReference>
<comment type="similarity">
    <text evidence="2">Belongs to the FAD-binding monooxygenase family.</text>
</comment>
<dbReference type="GO" id="GO:0050660">
    <property type="term" value="F:flavin adenine dinucleotide binding"/>
    <property type="evidence" value="ECO:0007669"/>
    <property type="project" value="InterPro"/>
</dbReference>
<dbReference type="AlphaFoldDB" id="A0A8J2ZAN6"/>
<evidence type="ECO:0000256" key="3">
    <source>
        <dbReference type="ARBA" id="ARBA00022630"/>
    </source>
</evidence>
<name>A0A8J2ZAN6_9PROT</name>
<sequence length="549" mass="60918">MLDTTTTRHQAGGPGVVQGFDALIVGAGFSGLYQLLCLRDRLGLSVRVLEAAEGVGGTWYWNRYPGARCDSESHSYCYTFSRELLEEWEWSERYPGQPEILRYLNHVADRFDLRRDISFGARVAAARWDEAERRWHVATEAGERFAAPFLVTAVGCLSSANIPDIPGLGEFAGRWYHTGQWPHEGVDFTGKRVGMIGTGSTGIQAAPVIAKAAAHLTVFQRTANYSIPARNAPLTPEFKRWLKENYAELRRIMHATPNGHPFPIADRSVFDVTPEEREAIYEAAWEKGGLQFRATFRDLLVDKAANDTAAEFIRAKIREVVKDPAKAAVLADIDHPFAAKRPPIDTEYFETFNRDNVSLVNLRATPIECITPRGIRTRDGAEHALDIIVFATGFDAMTGQLLRMDIRGRDGLSLREAWREGPRTYLGLQVAGFPNLFILTGPGSPSVLCNMPVPIEQHAEWVTDCIAHLRARGIARIEATPEAVDRWVEHVNEAANATLLPTVPHSWYLGANVPGKPRVFMPYAGGMARYRAICDEVAARGYEGFALGG</sequence>
<dbReference type="Pfam" id="PF00743">
    <property type="entry name" value="FMO-like"/>
    <property type="match status" value="1"/>
</dbReference>
<organism evidence="8 9">
    <name type="scientific">Caldovatus sediminis</name>
    <dbReference type="NCBI Taxonomy" id="2041189"/>
    <lineage>
        <taxon>Bacteria</taxon>
        <taxon>Pseudomonadati</taxon>
        <taxon>Pseudomonadota</taxon>
        <taxon>Alphaproteobacteria</taxon>
        <taxon>Acetobacterales</taxon>
        <taxon>Roseomonadaceae</taxon>
        <taxon>Caldovatus</taxon>
    </lineage>
</organism>
<comment type="cofactor">
    <cofactor evidence="1">
        <name>FAD</name>
        <dbReference type="ChEBI" id="CHEBI:57692"/>
    </cofactor>
</comment>
<dbReference type="InterPro" id="IPR050775">
    <property type="entry name" value="FAD-binding_Monooxygenases"/>
</dbReference>
<proteinExistence type="inferred from homology"/>
<evidence type="ECO:0000256" key="7">
    <source>
        <dbReference type="ARBA" id="ARBA00023033"/>
    </source>
</evidence>
<evidence type="ECO:0000313" key="9">
    <source>
        <dbReference type="Proteomes" id="UP000597507"/>
    </source>
</evidence>